<feature type="non-terminal residue" evidence="1">
    <location>
        <position position="1"/>
    </location>
</feature>
<evidence type="ECO:0000313" key="2">
    <source>
        <dbReference type="Proteomes" id="UP000053424"/>
    </source>
</evidence>
<organism evidence="1 2">
    <name type="scientific">Hebeloma cylindrosporum</name>
    <dbReference type="NCBI Taxonomy" id="76867"/>
    <lineage>
        <taxon>Eukaryota</taxon>
        <taxon>Fungi</taxon>
        <taxon>Dikarya</taxon>
        <taxon>Basidiomycota</taxon>
        <taxon>Agaricomycotina</taxon>
        <taxon>Agaricomycetes</taxon>
        <taxon>Agaricomycetidae</taxon>
        <taxon>Agaricales</taxon>
        <taxon>Agaricineae</taxon>
        <taxon>Hymenogastraceae</taxon>
        <taxon>Hebeloma</taxon>
    </lineage>
</organism>
<reference evidence="2" key="2">
    <citation type="submission" date="2015-01" db="EMBL/GenBank/DDBJ databases">
        <title>Evolutionary Origins and Diversification of the Mycorrhizal Mutualists.</title>
        <authorList>
            <consortium name="DOE Joint Genome Institute"/>
            <consortium name="Mycorrhizal Genomics Consortium"/>
            <person name="Kohler A."/>
            <person name="Kuo A."/>
            <person name="Nagy L.G."/>
            <person name="Floudas D."/>
            <person name="Copeland A."/>
            <person name="Barry K.W."/>
            <person name="Cichocki N."/>
            <person name="Veneault-Fourrey C."/>
            <person name="LaButti K."/>
            <person name="Lindquist E.A."/>
            <person name="Lipzen A."/>
            <person name="Lundell T."/>
            <person name="Morin E."/>
            <person name="Murat C."/>
            <person name="Riley R."/>
            <person name="Ohm R."/>
            <person name="Sun H."/>
            <person name="Tunlid A."/>
            <person name="Henrissat B."/>
            <person name="Grigoriev I.V."/>
            <person name="Hibbett D.S."/>
            <person name="Martin F."/>
        </authorList>
    </citation>
    <scope>NUCLEOTIDE SEQUENCE [LARGE SCALE GENOMIC DNA]</scope>
    <source>
        <strain evidence="2">h7</strain>
    </source>
</reference>
<dbReference type="AlphaFoldDB" id="A0A0C2X984"/>
<keyword evidence="2" id="KW-1185">Reference proteome</keyword>
<accession>A0A0C2X984</accession>
<dbReference type="Proteomes" id="UP000053424">
    <property type="component" value="Unassembled WGS sequence"/>
</dbReference>
<sequence length="325" mass="37287">DHPATLFKAAFKEKAGKLTYTDVVFDITKDYEWDVNFINLGVLHIPSWRSQIRLRYFANCENYRHIIPLLTLAIQHRLPFQIGIHAKDFHLFEPGQISHIDRELLSVMYKPGFYEAPFVFQSSAAFADSYRGKVGDMLRRPHTRAFIGMGGPYSWLAERWGVNPIADFMSGPSIQVTRHFRGGNDSAEKNALGIHWDQVSSQETDFLFGHIPATKQYPERWLYPPEHILDEWCDHWTGEWNAGMEAIFLCITSKITRSPPTAVPLSRKGWEADLRSHNRGNKAPAYKPEEEDFTDAKEGLQAAGLPVDWNRQKLTAIIVPEYTIL</sequence>
<dbReference type="OrthoDB" id="3059469at2759"/>
<reference evidence="1 2" key="1">
    <citation type="submission" date="2014-04" db="EMBL/GenBank/DDBJ databases">
        <authorList>
            <consortium name="DOE Joint Genome Institute"/>
            <person name="Kuo A."/>
            <person name="Gay G."/>
            <person name="Dore J."/>
            <person name="Kohler A."/>
            <person name="Nagy L.G."/>
            <person name="Floudas D."/>
            <person name="Copeland A."/>
            <person name="Barry K.W."/>
            <person name="Cichocki N."/>
            <person name="Veneault-Fourrey C."/>
            <person name="LaButti K."/>
            <person name="Lindquist E.A."/>
            <person name="Lipzen A."/>
            <person name="Lundell T."/>
            <person name="Morin E."/>
            <person name="Murat C."/>
            <person name="Sun H."/>
            <person name="Tunlid A."/>
            <person name="Henrissat B."/>
            <person name="Grigoriev I.V."/>
            <person name="Hibbett D.S."/>
            <person name="Martin F."/>
            <person name="Nordberg H.P."/>
            <person name="Cantor M.N."/>
            <person name="Hua S.X."/>
        </authorList>
    </citation>
    <scope>NUCLEOTIDE SEQUENCE [LARGE SCALE GENOMIC DNA]</scope>
    <source>
        <strain evidence="2">h7</strain>
    </source>
</reference>
<gene>
    <name evidence="1" type="ORF">M413DRAFT_80253</name>
</gene>
<dbReference type="EMBL" id="KN831938">
    <property type="protein sequence ID" value="KIM34578.1"/>
    <property type="molecule type" value="Genomic_DNA"/>
</dbReference>
<protein>
    <submittedName>
        <fullName evidence="1">Uncharacterized protein</fullName>
    </submittedName>
</protein>
<proteinExistence type="predicted"/>
<evidence type="ECO:0000313" key="1">
    <source>
        <dbReference type="EMBL" id="KIM34578.1"/>
    </source>
</evidence>
<dbReference type="HOGENOM" id="CLU_072115_0_0_1"/>
<name>A0A0C2X984_HEBCY</name>